<evidence type="ECO:0000256" key="5">
    <source>
        <dbReference type="HAMAP-Rule" id="MF_00014"/>
    </source>
</evidence>
<gene>
    <name evidence="5 8" type="primary">rimM</name>
    <name evidence="8" type="ORF">FU658_02230</name>
</gene>
<comment type="subunit">
    <text evidence="5">Binds ribosomal protein uS19.</text>
</comment>
<comment type="function">
    <text evidence="5">An accessory protein needed during the final step in the assembly of 30S ribosomal subunit, possibly for assembly of the head region. Essential for efficient processing of 16S rRNA. May be needed both before and after RbfA during the maturation of 16S rRNA. It has affinity for free ribosomal 30S subunits but not for 70S ribosomes.</text>
</comment>
<evidence type="ECO:0000313" key="8">
    <source>
        <dbReference type="EMBL" id="TXK65911.1"/>
    </source>
</evidence>
<keyword evidence="4 5" id="KW-0143">Chaperone</keyword>
<evidence type="ECO:0000256" key="2">
    <source>
        <dbReference type="ARBA" id="ARBA00022517"/>
    </source>
</evidence>
<dbReference type="OrthoDB" id="9783509at2"/>
<feature type="domain" description="RimM N-terminal" evidence="6">
    <location>
        <begin position="22"/>
        <end position="102"/>
    </location>
</feature>
<keyword evidence="2 5" id="KW-0690">Ribosome biogenesis</keyword>
<sequence length="181" mass="20118">MPRSPPKAGPASVMSEERRIKLGKVVGVHGVRGELKIESHTDPRDRLFRYQPWILCHARSERMVEGVRGHDNGRNVLAVFPDVEDRDQAQALIGAEIWVPRSALPPPAPGEYYWVDLEGLPVRTVDGIELGTVSHMLETGANDVIVVHGERERLIPFLKESVVKSVDMDGGGIVVDWDPDF</sequence>
<keyword evidence="9" id="KW-1185">Reference proteome</keyword>
<dbReference type="GO" id="GO:0006364">
    <property type="term" value="P:rRNA processing"/>
    <property type="evidence" value="ECO:0007669"/>
    <property type="project" value="UniProtKB-UniRule"/>
</dbReference>
<dbReference type="InterPro" id="IPR036976">
    <property type="entry name" value="RimM_N_sf"/>
</dbReference>
<dbReference type="EMBL" id="VRTS01000001">
    <property type="protein sequence ID" value="TXK65911.1"/>
    <property type="molecule type" value="Genomic_DNA"/>
</dbReference>
<dbReference type="Gene3D" id="2.40.30.60">
    <property type="entry name" value="RimM"/>
    <property type="match status" value="1"/>
</dbReference>
<evidence type="ECO:0000256" key="3">
    <source>
        <dbReference type="ARBA" id="ARBA00022552"/>
    </source>
</evidence>
<dbReference type="InterPro" id="IPR011961">
    <property type="entry name" value="RimM"/>
</dbReference>
<dbReference type="SUPFAM" id="SSF50447">
    <property type="entry name" value="Translation proteins"/>
    <property type="match status" value="1"/>
</dbReference>
<dbReference type="GO" id="GO:0042274">
    <property type="term" value="P:ribosomal small subunit biogenesis"/>
    <property type="evidence" value="ECO:0007669"/>
    <property type="project" value="UniProtKB-UniRule"/>
</dbReference>
<evidence type="ECO:0000259" key="6">
    <source>
        <dbReference type="Pfam" id="PF01782"/>
    </source>
</evidence>
<dbReference type="AlphaFoldDB" id="A0A5C8L0G5"/>
<comment type="domain">
    <text evidence="5">The PRC barrel domain binds ribosomal protein uS19.</text>
</comment>
<name>A0A5C8L0G5_9GAMM</name>
<dbReference type="PANTHER" id="PTHR33692">
    <property type="entry name" value="RIBOSOME MATURATION FACTOR RIMM"/>
    <property type="match status" value="1"/>
</dbReference>
<dbReference type="Gene3D" id="2.30.30.240">
    <property type="entry name" value="PRC-barrel domain"/>
    <property type="match status" value="1"/>
</dbReference>
<organism evidence="8 9">
    <name type="scientific">Alkalisalibacterium limincola</name>
    <dbReference type="NCBI Taxonomy" id="2699169"/>
    <lineage>
        <taxon>Bacteria</taxon>
        <taxon>Pseudomonadati</taxon>
        <taxon>Pseudomonadota</taxon>
        <taxon>Gammaproteobacteria</taxon>
        <taxon>Lysobacterales</taxon>
        <taxon>Lysobacteraceae</taxon>
        <taxon>Alkalisalibacterium</taxon>
    </lineage>
</organism>
<feature type="domain" description="PRC-barrel" evidence="7">
    <location>
        <begin position="110"/>
        <end position="176"/>
    </location>
</feature>
<dbReference type="HAMAP" id="MF_00014">
    <property type="entry name" value="Ribosome_mat_RimM"/>
    <property type="match status" value="1"/>
</dbReference>
<dbReference type="Pfam" id="PF01782">
    <property type="entry name" value="RimM"/>
    <property type="match status" value="1"/>
</dbReference>
<dbReference type="Pfam" id="PF05239">
    <property type="entry name" value="PRC"/>
    <property type="match status" value="1"/>
</dbReference>
<accession>A0A5C8L0G5</accession>
<protein>
    <recommendedName>
        <fullName evidence="5">Ribosome maturation factor RimM</fullName>
    </recommendedName>
</protein>
<dbReference type="GO" id="GO:0043022">
    <property type="term" value="F:ribosome binding"/>
    <property type="evidence" value="ECO:0007669"/>
    <property type="project" value="InterPro"/>
</dbReference>
<dbReference type="SUPFAM" id="SSF50346">
    <property type="entry name" value="PRC-barrel domain"/>
    <property type="match status" value="1"/>
</dbReference>
<keyword evidence="1 5" id="KW-0963">Cytoplasm</keyword>
<comment type="similarity">
    <text evidence="5">Belongs to the RimM family.</text>
</comment>
<evidence type="ECO:0000259" key="7">
    <source>
        <dbReference type="Pfam" id="PF05239"/>
    </source>
</evidence>
<evidence type="ECO:0000256" key="4">
    <source>
        <dbReference type="ARBA" id="ARBA00023186"/>
    </source>
</evidence>
<proteinExistence type="inferred from homology"/>
<dbReference type="PANTHER" id="PTHR33692:SF1">
    <property type="entry name" value="RIBOSOME MATURATION FACTOR RIMM"/>
    <property type="match status" value="1"/>
</dbReference>
<evidence type="ECO:0000313" key="9">
    <source>
        <dbReference type="Proteomes" id="UP000321248"/>
    </source>
</evidence>
<dbReference type="Proteomes" id="UP000321248">
    <property type="component" value="Unassembled WGS sequence"/>
</dbReference>
<comment type="caution">
    <text evidence="8">The sequence shown here is derived from an EMBL/GenBank/DDBJ whole genome shotgun (WGS) entry which is preliminary data.</text>
</comment>
<dbReference type="InterPro" id="IPR027275">
    <property type="entry name" value="PRC-brl_dom"/>
</dbReference>
<dbReference type="InterPro" id="IPR002676">
    <property type="entry name" value="RimM_N"/>
</dbReference>
<dbReference type="GO" id="GO:0005737">
    <property type="term" value="C:cytoplasm"/>
    <property type="evidence" value="ECO:0007669"/>
    <property type="project" value="UniProtKB-SubCell"/>
</dbReference>
<evidence type="ECO:0000256" key="1">
    <source>
        <dbReference type="ARBA" id="ARBA00022490"/>
    </source>
</evidence>
<dbReference type="NCBIfam" id="TIGR02273">
    <property type="entry name" value="16S_RimM"/>
    <property type="match status" value="1"/>
</dbReference>
<dbReference type="InterPro" id="IPR011033">
    <property type="entry name" value="PRC_barrel-like_sf"/>
</dbReference>
<dbReference type="GO" id="GO:0005840">
    <property type="term" value="C:ribosome"/>
    <property type="evidence" value="ECO:0007669"/>
    <property type="project" value="InterPro"/>
</dbReference>
<dbReference type="InterPro" id="IPR009000">
    <property type="entry name" value="Transl_B-barrel_sf"/>
</dbReference>
<reference evidence="8 9" key="1">
    <citation type="submission" date="2019-08" db="EMBL/GenBank/DDBJ databases">
        <authorList>
            <person name="Karlyshev A.V."/>
        </authorList>
    </citation>
    <scope>NUCLEOTIDE SEQUENCE [LARGE SCALE GENOMIC DNA]</scope>
    <source>
        <strain evidence="8 9">Alg18-2.2</strain>
    </source>
</reference>
<keyword evidence="3 5" id="KW-0698">rRNA processing</keyword>
<comment type="subcellular location">
    <subcellularLocation>
        <location evidence="5">Cytoplasm</location>
    </subcellularLocation>
</comment>